<dbReference type="InterPro" id="IPR012099">
    <property type="entry name" value="Midasin"/>
</dbReference>
<dbReference type="KEGG" id="bnn:FOA43_000208"/>
<evidence type="ECO:0000256" key="7">
    <source>
        <dbReference type="ARBA" id="ARBA00022840"/>
    </source>
</evidence>
<feature type="compositionally biased region" description="Acidic residues" evidence="11">
    <location>
        <begin position="4299"/>
        <end position="4333"/>
    </location>
</feature>
<evidence type="ECO:0000256" key="5">
    <source>
        <dbReference type="ARBA" id="ARBA00022553"/>
    </source>
</evidence>
<dbReference type="GO" id="GO:0005654">
    <property type="term" value="C:nucleoplasm"/>
    <property type="evidence" value="ECO:0007669"/>
    <property type="project" value="UniProtKB-SubCell"/>
</dbReference>
<feature type="region of interest" description="Disordered" evidence="11">
    <location>
        <begin position="4222"/>
        <end position="4801"/>
    </location>
</feature>
<dbReference type="FunFam" id="3.40.50.300:FF:000712">
    <property type="entry name" value="Midasin"/>
    <property type="match status" value="1"/>
</dbReference>
<dbReference type="GO" id="GO:0000055">
    <property type="term" value="P:ribosomal large subunit export from nucleus"/>
    <property type="evidence" value="ECO:0007669"/>
    <property type="project" value="TreeGrafter"/>
</dbReference>
<dbReference type="PANTHER" id="PTHR48103:SF2">
    <property type="entry name" value="MIDASIN"/>
    <property type="match status" value="1"/>
</dbReference>
<dbReference type="Gene3D" id="3.40.50.410">
    <property type="entry name" value="von Willebrand factor, type A domain"/>
    <property type="match status" value="1"/>
</dbReference>
<dbReference type="PANTHER" id="PTHR48103">
    <property type="entry name" value="MIDASIN-RELATED"/>
    <property type="match status" value="1"/>
</dbReference>
<feature type="compositionally biased region" description="Polar residues" evidence="11">
    <location>
        <begin position="4688"/>
        <end position="4703"/>
    </location>
</feature>
<feature type="compositionally biased region" description="Basic and acidic residues" evidence="11">
    <location>
        <begin position="4337"/>
        <end position="4366"/>
    </location>
</feature>
<dbReference type="InterPro" id="IPR048617">
    <property type="entry name" value="MDN1_AAA_lid_4"/>
</dbReference>
<feature type="compositionally biased region" description="Acidic residues" evidence="11">
    <location>
        <begin position="4565"/>
        <end position="4574"/>
    </location>
</feature>
<dbReference type="GO" id="GO:0005524">
    <property type="term" value="F:ATP binding"/>
    <property type="evidence" value="ECO:0007669"/>
    <property type="project" value="UniProtKB-KW"/>
</dbReference>
<feature type="compositionally biased region" description="Acidic residues" evidence="11">
    <location>
        <begin position="4617"/>
        <end position="4626"/>
    </location>
</feature>
<evidence type="ECO:0000256" key="11">
    <source>
        <dbReference type="SAM" id="MobiDB-lite"/>
    </source>
</evidence>
<evidence type="ECO:0000256" key="3">
    <source>
        <dbReference type="ARBA" id="ARBA00007188"/>
    </source>
</evidence>
<dbReference type="InterPro" id="IPR002035">
    <property type="entry name" value="VWF_A"/>
</dbReference>
<dbReference type="SMART" id="SM00382">
    <property type="entry name" value="AAA"/>
    <property type="match status" value="6"/>
</dbReference>
<evidence type="ECO:0000259" key="12">
    <source>
        <dbReference type="PROSITE" id="PS50234"/>
    </source>
</evidence>
<feature type="compositionally biased region" description="Acidic residues" evidence="11">
    <location>
        <begin position="4436"/>
        <end position="4487"/>
    </location>
</feature>
<dbReference type="PROSITE" id="PS50234">
    <property type="entry name" value="VWFA"/>
    <property type="match status" value="1"/>
</dbReference>
<dbReference type="InterPro" id="IPR025662">
    <property type="entry name" value="Sigma_54_int_dom_ATP-bd_1"/>
</dbReference>
<comment type="function">
    <text evidence="10">Nuclear chaperone required for maturation and nuclear export of pre-60S ribosome subunits.</text>
</comment>
<accession>A0A875RXZ7</accession>
<feature type="compositionally biased region" description="Acidic residues" evidence="11">
    <location>
        <begin position="4269"/>
        <end position="4287"/>
    </location>
</feature>
<feature type="compositionally biased region" description="Acidic residues" evidence="11">
    <location>
        <begin position="4778"/>
        <end position="4787"/>
    </location>
</feature>
<name>A0A875RXZ7_EENNA</name>
<dbReference type="EMBL" id="CP064812">
    <property type="protein sequence ID" value="QPG72905.1"/>
    <property type="molecule type" value="Genomic_DNA"/>
</dbReference>
<feature type="compositionally biased region" description="Basic and acidic residues" evidence="11">
    <location>
        <begin position="4627"/>
        <end position="4638"/>
    </location>
</feature>
<organism evidence="13 14">
    <name type="scientific">Eeniella nana</name>
    <name type="common">Yeast</name>
    <name type="synonym">Brettanomyces nanus</name>
    <dbReference type="NCBI Taxonomy" id="13502"/>
    <lineage>
        <taxon>Eukaryota</taxon>
        <taxon>Fungi</taxon>
        <taxon>Dikarya</taxon>
        <taxon>Ascomycota</taxon>
        <taxon>Saccharomycotina</taxon>
        <taxon>Pichiomycetes</taxon>
        <taxon>Pichiales</taxon>
        <taxon>Pichiaceae</taxon>
        <taxon>Brettanomyces</taxon>
    </lineage>
</organism>
<dbReference type="FunFam" id="3.40.50.300:FF:000142">
    <property type="entry name" value="Midasin"/>
    <property type="match status" value="1"/>
</dbReference>
<proteinExistence type="inferred from homology"/>
<protein>
    <recommendedName>
        <fullName evidence="4 10">Midasin</fullName>
    </recommendedName>
</protein>
<feature type="compositionally biased region" description="Basic and acidic residues" evidence="11">
    <location>
        <begin position="4377"/>
        <end position="4394"/>
    </location>
</feature>
<dbReference type="Proteomes" id="UP000662931">
    <property type="component" value="Chromosome 1"/>
</dbReference>
<evidence type="ECO:0000313" key="13">
    <source>
        <dbReference type="EMBL" id="QPG72905.1"/>
    </source>
</evidence>
<dbReference type="Pfam" id="PF21108">
    <property type="entry name" value="MDN1_4th"/>
    <property type="match status" value="1"/>
</dbReference>
<evidence type="ECO:0000256" key="9">
    <source>
        <dbReference type="ARBA" id="ARBA00023242"/>
    </source>
</evidence>
<dbReference type="GO" id="GO:0005730">
    <property type="term" value="C:nucleolus"/>
    <property type="evidence" value="ECO:0007669"/>
    <property type="project" value="UniProtKB-SubCell"/>
</dbReference>
<evidence type="ECO:0000256" key="8">
    <source>
        <dbReference type="ARBA" id="ARBA00023186"/>
    </source>
</evidence>
<gene>
    <name evidence="13" type="ORF">FOA43_000208</name>
</gene>
<keyword evidence="8 10" id="KW-0143">Chaperone</keyword>
<dbReference type="InterPro" id="IPR011704">
    <property type="entry name" value="ATPase_dyneun-rel_AAA"/>
</dbReference>
<evidence type="ECO:0000256" key="10">
    <source>
        <dbReference type="PIRNR" id="PIRNR010340"/>
    </source>
</evidence>
<comment type="subcellular location">
    <subcellularLocation>
        <location evidence="1">Nucleus</location>
        <location evidence="1">Nucleolus</location>
    </subcellularLocation>
    <subcellularLocation>
        <location evidence="2">Nucleus</location>
        <location evidence="2">Nucleoplasm</location>
    </subcellularLocation>
</comment>
<evidence type="ECO:0000256" key="1">
    <source>
        <dbReference type="ARBA" id="ARBA00004604"/>
    </source>
</evidence>
<dbReference type="CDD" id="cd00009">
    <property type="entry name" value="AAA"/>
    <property type="match status" value="3"/>
</dbReference>
<feature type="compositionally biased region" description="Acidic residues" evidence="11">
    <location>
        <begin position="4704"/>
        <end position="4735"/>
    </location>
</feature>
<feature type="compositionally biased region" description="Acidic residues" evidence="11">
    <location>
        <begin position="4367"/>
        <end position="4376"/>
    </location>
</feature>
<dbReference type="Gene3D" id="3.10.620.30">
    <property type="match status" value="1"/>
</dbReference>
<dbReference type="SUPFAM" id="SSF53300">
    <property type="entry name" value="vWA-like"/>
    <property type="match status" value="1"/>
</dbReference>
<feature type="compositionally biased region" description="Acidic residues" evidence="11">
    <location>
        <begin position="4494"/>
        <end position="4514"/>
    </location>
</feature>
<dbReference type="Pfam" id="PF07728">
    <property type="entry name" value="AAA_5"/>
    <property type="match status" value="9"/>
</dbReference>
<evidence type="ECO:0000256" key="2">
    <source>
        <dbReference type="ARBA" id="ARBA00004642"/>
    </source>
</evidence>
<dbReference type="InterPro" id="IPR040848">
    <property type="entry name" value="AAA_lid_7"/>
</dbReference>
<keyword evidence="9 10" id="KW-0539">Nucleus</keyword>
<dbReference type="OrthoDB" id="5186at2759"/>
<keyword evidence="14" id="KW-1185">Reference proteome</keyword>
<dbReference type="GO" id="GO:0016887">
    <property type="term" value="F:ATP hydrolysis activity"/>
    <property type="evidence" value="ECO:0007669"/>
    <property type="project" value="InterPro"/>
</dbReference>
<dbReference type="Pfam" id="PF17865">
    <property type="entry name" value="AAA_lid_5"/>
    <property type="match status" value="1"/>
</dbReference>
<dbReference type="FunFam" id="3.40.50.300:FF:000582">
    <property type="entry name" value="Midasin"/>
    <property type="match status" value="1"/>
</dbReference>
<dbReference type="GO" id="GO:0030687">
    <property type="term" value="C:preribosome, large subunit precursor"/>
    <property type="evidence" value="ECO:0007669"/>
    <property type="project" value="TreeGrafter"/>
</dbReference>
<dbReference type="GeneID" id="62193609"/>
<keyword evidence="7 10" id="KW-0067">ATP-binding</keyword>
<evidence type="ECO:0000313" key="14">
    <source>
        <dbReference type="Proteomes" id="UP000662931"/>
    </source>
</evidence>
<comment type="similarity">
    <text evidence="3 10">Belongs to the midasin family.</text>
</comment>
<dbReference type="PROSITE" id="PS00675">
    <property type="entry name" value="SIGMA54_INTERACT_1"/>
    <property type="match status" value="1"/>
</dbReference>
<feature type="compositionally biased region" description="Acidic residues" evidence="11">
    <location>
        <begin position="4395"/>
        <end position="4427"/>
    </location>
</feature>
<dbReference type="Pfam" id="PF17867">
    <property type="entry name" value="AAA_lid_7"/>
    <property type="match status" value="3"/>
</dbReference>
<reference evidence="13" key="1">
    <citation type="submission" date="2020-10" db="EMBL/GenBank/DDBJ databases">
        <authorList>
            <person name="Roach M.J.R."/>
        </authorList>
    </citation>
    <scope>NUCLEOTIDE SEQUENCE</scope>
    <source>
        <strain evidence="13">CBS 1945</strain>
    </source>
</reference>
<evidence type="ECO:0000256" key="6">
    <source>
        <dbReference type="ARBA" id="ARBA00022741"/>
    </source>
</evidence>
<dbReference type="SUPFAM" id="SSF52540">
    <property type="entry name" value="P-loop containing nucleoside triphosphate hydrolases"/>
    <property type="match status" value="6"/>
</dbReference>
<dbReference type="RefSeq" id="XP_038776470.1">
    <property type="nucleotide sequence ID" value="XM_038920542.1"/>
</dbReference>
<keyword evidence="6 10" id="KW-0547">Nucleotide-binding</keyword>
<dbReference type="SUPFAM" id="SSF54001">
    <property type="entry name" value="Cysteine proteinases"/>
    <property type="match status" value="1"/>
</dbReference>
<evidence type="ECO:0000256" key="4">
    <source>
        <dbReference type="ARBA" id="ARBA00017143"/>
    </source>
</evidence>
<dbReference type="InterPro" id="IPR041190">
    <property type="entry name" value="Midasin_AAA_lid_5"/>
</dbReference>
<dbReference type="PIRSF" id="PIRSF010340">
    <property type="entry name" value="Midasin"/>
    <property type="match status" value="1"/>
</dbReference>
<dbReference type="InterPro" id="IPR027417">
    <property type="entry name" value="P-loop_NTPase"/>
</dbReference>
<dbReference type="InterPro" id="IPR036465">
    <property type="entry name" value="vWFA_dom_sf"/>
</dbReference>
<dbReference type="FunFam" id="3.40.50.300:FF:001368">
    <property type="entry name" value="Midasin"/>
    <property type="match status" value="1"/>
</dbReference>
<dbReference type="InterPro" id="IPR003593">
    <property type="entry name" value="AAA+_ATPase"/>
</dbReference>
<dbReference type="InterPro" id="IPR038765">
    <property type="entry name" value="Papain-like_cys_pep_sf"/>
</dbReference>
<dbReference type="Gene3D" id="3.40.50.300">
    <property type="entry name" value="P-loop containing nucleotide triphosphate hydrolases"/>
    <property type="match status" value="6"/>
</dbReference>
<feature type="domain" description="VWFA" evidence="12">
    <location>
        <begin position="4885"/>
        <end position="5080"/>
    </location>
</feature>
<dbReference type="CDD" id="cd01460">
    <property type="entry name" value="vWA_midasin"/>
    <property type="match status" value="1"/>
</dbReference>
<feature type="compositionally biased region" description="Basic and acidic residues" evidence="11">
    <location>
        <begin position="4657"/>
        <end position="4683"/>
    </location>
</feature>
<keyword evidence="5" id="KW-0597">Phosphoprotein</keyword>
<dbReference type="GO" id="GO:0000027">
    <property type="term" value="P:ribosomal large subunit assembly"/>
    <property type="evidence" value="ECO:0007669"/>
    <property type="project" value="InterPro"/>
</dbReference>
<sequence length="5091" mass="575414">MKMDDNLQKLMQTDAFAKKLLSLTSLMDPYEDPNSQSEALNIIISSPVYERVEEEENILKNTSNSTSESTSSDYTDRLVKQLLKYLWNMEDHVWCEYYSSNLNRWVHLDCCENAFDNPLLYNQGWAKKMSYIFAISEHYIRDVTLKYIAKDLNRTIPRDKISQLNLGKVLALINLSQFSAIQDDDILLEVSSDLIHDYRNMNGSSITPQAMLPRQSGILTSAKEVANLVEYFLDSKRFFYALSQCSTSISQSELQTILLAFYRLISADRQKFIRFIDPVLLHTAITTDSTSDINKYLAILLESSYLSIAEDVKLHNIEKYVDKSKLIGVFDKEPSFNYEFISLFEGQRLSNLSKLPFLSECLESNGDVNCISFVTEDLSPGVRIIGGVLVPHIRELENERLIKTPSEFIPIKKSVDSLRKLATHVRASDPVLLIGKTGSGKSFLVNEIAKMLGVDTSNLIKIHLNHQTDPKLLLGTYTSGSKPGTFEWKNGVLTTAVKEGKWVLVEDIDKAPNEVLSILLSLLETRELTISSRGDVIRAANGFQLISTICESSDSDEITIPDMIGLRLWKTIILEDLNHSDLLSILKSRFPLLEHFIKPFITAFFNIKEIYESRKIINMNNGVPPRPISIRDLMRFCKRSNKLLLDSEIKDSNDMVSDSLYDFIFQEAVDCFTSALSSNDAIKLLTAEVGKSLEIPTSRIELQFQKTVPPFEEYEDSIRIGRAHVSKHHIIGIHKNGRNNPGNSRFARTSCSLRLMEKVGVGISMCEPLVLVGETGTGKTTIVQEMAKLLNKKLTVINMSQQTEVGDLLGGFKPVSTKLIALPIQEDFEDLFSRSFSTKKNSRYLQLLSKCFNRSQWKKVVRLWKEAYKMTQVTYDGKEEGTSLDVNESGTKKKRKLNETDISVLLNEWSEMYQKVCSFEKQFKDTENSFVFQFVEGSLVKAVKNGDWVLLDEINLASTETLDSISDLLADEELQRSILLTEKGDVESIRANSGFRIFGCMNPATDVGKRNLPSGIRSKFTEIYVHSPDEDISDLLMIIDNYIGKFSLSDEWVGNDIAELYLSAKRFADAHKIVDGANQKPQFSIRTLTRTLLYVQDIIQIYGLRRSLYEGFCMSFLTLLDKKSEGILHPLIQKFTVSRLKNAKSVLRMIPPNPDPSGEAYAQFKHYWIRKGQEIPVPQDSYIITPFVEKNLLNLVRATSGRRFPVLLQGPTSAGKTSMINYLAKITGHKFVRINNHEHTDLQEYLGTYVSDDTGKLSFREGILVEALRNGYWIVLDELNLAPTDVLEALNRLLDDNRELFIPETQEVVTPHPEFMLFATQNPPGLYGGRKILSKAFRNRFLELHYDDIPQDELEIILRDRCQIAPSYAKKIVEVYRELSVERQTTRLFEQKHSFATLRDLFRWAGRDAVGYEQLAANGYMLLAERVRRPEEKLVVRQVLEKVMRVKLNMDAYYTNLENKDLLLIKSSVIWTKAMRRLAVLVSLALNHHEPVLLVGETGCGKTTIFQLLSRFIGKELIMVNVHQNTETSDLLGAQRPVRNRSQLQQQLIQKIIEVSSRAGVDVSTIDSLSSALISWKENKININISDEDMKAVEYLLLENNALFEWSDGPLVSALKKGCHFLLDEISLADDSVLERLNSVLEPERTILLAEKGPDDSLVVAADGFQFFATMNPGGDYGKKELSPALRNRFTEIWVPSMEDFEDVTQIVSAKLNGQVKKFTDTIVNFSRYYGLQLGGGKTDTGVISLRDILAWIQFINFCHDDGIDDHVALLHGACMVFIDALGTHSTSYLAENEEKLRDVKLSFVNKLSEFVKMDLAAIYSEKAVVTSGSDHLLCGHFKIGKKMADSSISSFSLQAPTTAANAMRVARALQVRKPILLEGSPGVGKTSLITALASSTGNKLTRINLSEQTDLIDLFGSDSPVQAGRVGEFEWRDGPFLRAMQKGEWVLLDEMNLASQSVLEGLNACLDHRGEAFIPELDRSFVSHPDFRVFAAQNPQSQGGGRKGLPKSFINRFTVVYVDTLKEYDLKLIATHLYPNIDLAIRDNLINFMSALEKQVVVERTWGSSGQPWEFNLRDTLRWLSLLNSGSIANTVDPVDFFQLVIRQRFRTLEDRSRVDELFESVFGAHSPRDPYFDLKPSYIQVKNEVIIRNAFTQYTADTRLVGLQSNIGALETLMRCIKMSYPCLLVGPSGSGKSELIKYCASIIGSRVFELSMNSDIDSMDILGGFEQSDLNRSLAEILDDILVELLNTVSLQMSLDSCKEEAVRLALSIISIIVDANVTVDSLSSMITSLNDLSILIHSDGLAQFVRRLSTLKIESEKPSSVNFQWFDGLLVQAVEKGYWLVLDNANLCSPSVLDRINSLLELNGRLVVSECTDDEGASRTIIPHKNFRLFLTSDPKYGELSRAMRNRAVEIYLQPLTERATTFDIQCLGLSSSQDSTISSRLGNMDLDQATGYRPITSFVSCSDSKTRDYALILDALNLTDGHFERLVLDFAGLDILNELPLLLDSCISLPEFEHSQMFSNTLDYLNFLHEKGIPDQLFKVYERSLQSSQRLQNIQCSLASYQTFCASLNEFIQPLLALNFKFVSLSSEPHYFVQDIMMFFDSTQYLQGVCLRAEKSKMVQLNPLERSAAMILGRDTKRPPKYPLYTLVNSVYQFIGEALLQGSRADLIFMSPTYFQSIFYLELLLVRIIKASESFNESYVRVHQDELLDWLDHNSALYEPASINRLSTKVHSFASQMKLSRGLSMSLIWNSSRADYPTTSEAWSHYQTLSSIGNRFDAVSQKQFPETYQTITKMRVLFVEMLKACKLESCSSDLLVFEEKAEQEVSVLEQITDGFLLQRNCSFTRLFDTLLAFTESGMLNAVRVIPLSESILTLSLLGARPTIALTRYSDITDLFKPYPAIFDSLWSKSGDGKMKVDIVDDEFFRQLFRSANNIKNSPGGQIENSLSDLSFMLTQLVSQSKFIIEDHISQFKNLAYKWIHYICSLHIKTLPIEVQEQAAKLFDESSYDDYASLMSANGLDSFVSIFRNYFLSSLTTTCDDFSSLGSAWVKLAFGMILLYVPNSTFDPATLEHATYEGYLELQNVVTGIHQSFEHFRRVAFGDSEIQCERFLPQVPDSKVPEKPQVYRFTNSSTEELSNEWTSFFDAYLDKNYVDMLVQAAEDLSASSISKVNNFEINSSQFIMRLKDGYPLFSDLNDILVGYIYGLKFGFELLQKGASQKSFVLRSPLWITDPVALGTASIVNLSFEDSKSVCKNCSVNKSDADKTYFAYLRIANFHNDVAEQADSNSFFNQSLLGLYYRWSMRNLKQEEKDSTQQGIYKFSDPTIDVEGDFESLFPEAGDLLDASVSRDSKQSDTWEDLYSQIASVYIDIFRGKKSSATEIFDGILALSPENLASFEAMTHATRSGGNSASALLLSTLSIYDELTKSFSQDGNDSGVDFYHGYSPFEIKFANGIVKTLQGSVRGLLKKWPENATLQELFRISTEFLAYPVNTPVYRLLGKVEQIYTYVAQWEEYAHSGVSLGDHASKLSALVVRWRKLELSSWKKVLENEEDRVVQLTGKWWFHLFETILLPAIKDELYEEERVQIVGAVNIFLSQSTYGDFGYRMDLLNAFAVHIRLMAEDSLISDSLFNVIAFYRQFEGLSFENIKSVRTQLEKDVKDVILLASWKDINIDALKQSSQKSHRALYKIMRKYRGVLVQPIRPLIEQGINLTSEKDNSAQLSSLASLSPVAIDADVMKLITPICAKLSSWNERQARLRDISVVSKNMEIYIKNLNMESYPTLHDFADSIIEHASLLRKQTPEELTDDNKTLCNSLKSAKRRLLSDTLRELKRIGLKLHLTTEITSALSSVTGILATCKSLPKKSFGDDVDKYFFRMLDLLPRLRSAVRDSNPEFPPIAAHKCLAAAETLLSTLVVERDPIFEVVKLSKYVDCWIEEISQITFSSDHRPISSSKSEFCQQASGAAESLLNGLPLVFEYAKKSISIAGSRTHETYDEKVFDDALMGLNHYDTIKKHLIYSVDNLNDLEQLGNFIESLRLNLMKWKNSNENVAFIANYVLEWLAEQPFMKLTLARISDFKTTTLDEVEKSLRALCLSIMLCIQEMSKIHSEKSTISSEEDKWLQHSQKRLVKYFKLLHSSLIIKQLRQFIIKLSSVEYSDETSTIASALVEQALPLVYHYKNLISVIECKLTSNYVDLSTSVYDLSSLLFNLARDGFCSPQKPSKAPAESGEMKDGTGLGDGEGANNKSNDVEDDEDLSEQAQQDNAEENKDDDGMDEDNDDAVSIEGDMAGNLEELSEKEDEENDEKSGEEEDDEEDLDDEVDDIDDTDPGAIDDKMWDENAADDSKEKESEKMPEDSKPESDEMQEMDEKNDDGREKNDNNEPQEKNETENDSEAEDEEDVGEQEDEVKQADDDDKLDDNVPEGDALNLPEDIDLDSSGESESESGEEEEGEKWKDDLDEMTDDKEEDNAEEGEDQEQEDENNEGKDQEDNEADSEEKEEEGAESEDVALSDNGVNDENGEESERDDVLMDVDEEKDSEEGKEESKENLEGVEGDQAGQEADDDIDEDAAAQQQSGVQTEGAQAGIDQEEDNVGGDGGSANIGDQEKKDAEEKDEEKEEENDQHADSSREKASKSLKQLGDAMKEFHRRHQEIKETTDDDMVDQKAGENPDEFQHLESESAENETQALGSTSKDQLQTIDEDMAIDDEKEDEELEKETNETDEENDEDSGDTQGVHKDTTAAENGIVSEEEDENALPKDNGTVVGERKKQEIDIDEDDESENLSDAMLQSTDVEASKSLRPYEEAQKLWMHADEATRDLTSGLLEQLRLILEPTLATKLRGDYKTGKRLNMKRIIPYIASQFRKDKIWMRRTKPSKRQYQIMIAVDDSKSMAESNAVDIAFQSISLVSKALTQLESGQLAISKFGADSLLVHPFEKPFNTASGIQVFRHFEFDETRTDVKNLVAKSLSVFNEARATGDSDLWQLQIILSDGVCEDHSTLQRLVRKAREEKIMIVFVIIDCINNQESILDMSQVTYEPDSNGQMQLQMNKYLDTFPFEYYVVVHNIKELPEMLALILRQYFSEILSA</sequence>
<feature type="compositionally biased region" description="Acidic residues" evidence="11">
    <location>
        <begin position="4523"/>
        <end position="4547"/>
    </location>
</feature>